<dbReference type="InterPro" id="IPR025528">
    <property type="entry name" value="BrnA_antitoxin"/>
</dbReference>
<keyword evidence="3" id="KW-1185">Reference proteome</keyword>
<protein>
    <recommendedName>
        <fullName evidence="4">BrnA antitoxin family protein</fullName>
    </recommendedName>
</protein>
<evidence type="ECO:0000313" key="3">
    <source>
        <dbReference type="Proteomes" id="UP000091926"/>
    </source>
</evidence>
<feature type="region of interest" description="Disordered" evidence="1">
    <location>
        <begin position="1"/>
        <end position="61"/>
    </location>
</feature>
<organism evidence="2 3">
    <name type="scientific">Bordetella flabilis</name>
    <dbReference type="NCBI Taxonomy" id="463014"/>
    <lineage>
        <taxon>Bacteria</taxon>
        <taxon>Pseudomonadati</taxon>
        <taxon>Pseudomonadota</taxon>
        <taxon>Betaproteobacteria</taxon>
        <taxon>Burkholderiales</taxon>
        <taxon>Alcaligenaceae</taxon>
        <taxon>Bordetella</taxon>
    </lineage>
</organism>
<evidence type="ECO:0000313" key="2">
    <source>
        <dbReference type="EMBL" id="ANN76790.1"/>
    </source>
</evidence>
<accession>A0A193GAC9</accession>
<dbReference type="Pfam" id="PF14384">
    <property type="entry name" value="BrnA_antitoxin"/>
    <property type="match status" value="1"/>
</dbReference>
<dbReference type="OrthoDB" id="9796641at2"/>
<feature type="compositionally biased region" description="Basic and acidic residues" evidence="1">
    <location>
        <begin position="1"/>
        <end position="29"/>
    </location>
</feature>
<dbReference type="EMBL" id="CP016172">
    <property type="protein sequence ID" value="ANN76790.1"/>
    <property type="molecule type" value="Genomic_DNA"/>
</dbReference>
<dbReference type="Proteomes" id="UP000091926">
    <property type="component" value="Chromosome"/>
</dbReference>
<dbReference type="RefSeq" id="WP_066655100.1">
    <property type="nucleotide sequence ID" value="NZ_CBCSCL010000017.1"/>
</dbReference>
<reference evidence="2 3" key="1">
    <citation type="submission" date="2016-06" db="EMBL/GenBank/DDBJ databases">
        <title>Complete genome sequences of Bordetella bronchialis and Bordetella flabilis.</title>
        <authorList>
            <person name="LiPuma J.J."/>
            <person name="Spilker T."/>
        </authorList>
    </citation>
    <scope>NUCLEOTIDE SEQUENCE [LARGE SCALE GENOMIC DNA]</scope>
    <source>
        <strain evidence="2 3">AU10664</strain>
    </source>
</reference>
<dbReference type="KEGG" id="bfz:BAU07_06390"/>
<sequence>MKKHGKTDWERVKAEAAADAPIAHDRTTDPYDPNDDAAVNAFFDKTPPVRRRGPQKAPTKRVVTMRLSPDVVDTFRATGDGWHSRIDNALKDWLKTHTPA</sequence>
<gene>
    <name evidence="2" type="ORF">BAU07_06390</name>
</gene>
<dbReference type="STRING" id="463014.BAU07_06390"/>
<evidence type="ECO:0000256" key="1">
    <source>
        <dbReference type="SAM" id="MobiDB-lite"/>
    </source>
</evidence>
<name>A0A193GAC9_9BORD</name>
<evidence type="ECO:0008006" key="4">
    <source>
        <dbReference type="Google" id="ProtNLM"/>
    </source>
</evidence>
<dbReference type="AlphaFoldDB" id="A0A193GAC9"/>
<proteinExistence type="predicted"/>